<accession>A0AAU7LRG6</accession>
<keyword evidence="1" id="KW-0547">Nucleotide-binding</keyword>
<dbReference type="EMBL" id="CP157675">
    <property type="protein sequence ID" value="XBP70160.1"/>
    <property type="molecule type" value="Genomic_DNA"/>
</dbReference>
<reference evidence="3" key="1">
    <citation type="submission" date="2024-05" db="EMBL/GenBank/DDBJ databases">
        <authorList>
            <person name="Bunk B."/>
            <person name="Swiderski J."/>
            <person name="Sproer C."/>
            <person name="Thiel V."/>
        </authorList>
    </citation>
    <scope>NUCLEOTIDE SEQUENCE</scope>
    <source>
        <strain evidence="3">DSM 17735</strain>
    </source>
</reference>
<name>A0AAU7LRG6_9BURK</name>
<evidence type="ECO:0008006" key="4">
    <source>
        <dbReference type="Google" id="ProtNLM"/>
    </source>
</evidence>
<dbReference type="RefSeq" id="WP_349279307.1">
    <property type="nucleotide sequence ID" value="NZ_CBCSCU010000075.1"/>
</dbReference>
<evidence type="ECO:0000313" key="3">
    <source>
        <dbReference type="EMBL" id="XBP70160.1"/>
    </source>
</evidence>
<gene>
    <name evidence="3" type="ORF">ABLV49_20205</name>
</gene>
<dbReference type="SUPFAM" id="SSF50465">
    <property type="entry name" value="EF-Tu/eEF-1alpha/eIF2-gamma C-terminal domain"/>
    <property type="match status" value="1"/>
</dbReference>
<dbReference type="Gene3D" id="2.40.30.10">
    <property type="entry name" value="Translation factors"/>
    <property type="match status" value="1"/>
</dbReference>
<proteinExistence type="predicted"/>
<dbReference type="GO" id="GO:0005525">
    <property type="term" value="F:GTP binding"/>
    <property type="evidence" value="ECO:0007669"/>
    <property type="project" value="UniProtKB-KW"/>
</dbReference>
<evidence type="ECO:0000256" key="1">
    <source>
        <dbReference type="ARBA" id="ARBA00022741"/>
    </source>
</evidence>
<sequence>MPGARVHVQFIDAKAGGRAVTYITEPYRPHFRVGDGEYLGIEFFDGPNEPVPPGVGVNAKVRFSYAPSVDYADLQVGVQFQVLEGRRIVGVGTVTELLP</sequence>
<keyword evidence="2" id="KW-0342">GTP-binding</keyword>
<dbReference type="InterPro" id="IPR009001">
    <property type="entry name" value="Transl_elong_EF1A/Init_IF2_C"/>
</dbReference>
<protein>
    <recommendedName>
        <fullName evidence="4">Translation elongation factor EFTu/EF1A C-terminal domain-containing protein</fullName>
    </recommendedName>
</protein>
<evidence type="ECO:0000256" key="2">
    <source>
        <dbReference type="ARBA" id="ARBA00023134"/>
    </source>
</evidence>
<organism evidence="3">
    <name type="scientific">Polaromonas hydrogenivorans</name>
    <dbReference type="NCBI Taxonomy" id="335476"/>
    <lineage>
        <taxon>Bacteria</taxon>
        <taxon>Pseudomonadati</taxon>
        <taxon>Pseudomonadota</taxon>
        <taxon>Betaproteobacteria</taxon>
        <taxon>Burkholderiales</taxon>
        <taxon>Comamonadaceae</taxon>
        <taxon>Polaromonas</taxon>
    </lineage>
</organism>
<dbReference type="AlphaFoldDB" id="A0AAU7LRG6"/>